<proteinExistence type="predicted"/>
<dbReference type="Proteomes" id="UP000440732">
    <property type="component" value="Unassembled WGS sequence"/>
</dbReference>
<evidence type="ECO:0000313" key="4">
    <source>
        <dbReference type="EMBL" id="KAE9058406.1"/>
    </source>
</evidence>
<dbReference type="Proteomes" id="UP000437068">
    <property type="component" value="Unassembled WGS sequence"/>
</dbReference>
<evidence type="ECO:0000313" key="20">
    <source>
        <dbReference type="Proteomes" id="UP000486351"/>
    </source>
</evidence>
<evidence type="ECO:0000313" key="13">
    <source>
        <dbReference type="Proteomes" id="UP000433483"/>
    </source>
</evidence>
<evidence type="ECO:0000313" key="17">
    <source>
        <dbReference type="Proteomes" id="UP000441208"/>
    </source>
</evidence>
<evidence type="ECO:0000313" key="9">
    <source>
        <dbReference type="EMBL" id="KAE9171004.1"/>
    </source>
</evidence>
<dbReference type="AlphaFoldDB" id="A0A6A3EWJ6"/>
<gene>
    <name evidence="11" type="ORF">PF001_g10857</name>
    <name evidence="9" type="ORF">PF002_g29938</name>
    <name evidence="8" type="ORF">PF004_g30651</name>
    <name evidence="7" type="ORF">PF005_g31710</name>
    <name evidence="6" type="ORF">PF006_g25911</name>
    <name evidence="5" type="ORF">PF007_g26892</name>
    <name evidence="10" type="ORF">PF008_g24226</name>
    <name evidence="2" type="ORF">PF009_g15642</name>
    <name evidence="4" type="ORF">PF010_g31015</name>
    <name evidence="3" type="ORF">PF011_g21318</name>
</gene>
<comment type="caution">
    <text evidence="2">The sequence shown here is derived from an EMBL/GenBank/DDBJ whole genome shotgun (WGS) entry which is preliminary data.</text>
</comment>
<keyword evidence="13" id="KW-1185">Reference proteome</keyword>
<dbReference type="Proteomes" id="UP000429523">
    <property type="component" value="Unassembled WGS sequence"/>
</dbReference>
<evidence type="ECO:0000313" key="12">
    <source>
        <dbReference type="Proteomes" id="UP000429523"/>
    </source>
</evidence>
<evidence type="ECO:0000313" key="15">
    <source>
        <dbReference type="Proteomes" id="UP000440367"/>
    </source>
</evidence>
<evidence type="ECO:0000313" key="6">
    <source>
        <dbReference type="EMBL" id="KAE9086961.1"/>
    </source>
</evidence>
<evidence type="ECO:0000313" key="3">
    <source>
        <dbReference type="EMBL" id="KAE8983146.1"/>
    </source>
</evidence>
<dbReference type="Proteomes" id="UP000460718">
    <property type="component" value="Unassembled WGS sequence"/>
</dbReference>
<evidence type="ECO:0000313" key="16">
    <source>
        <dbReference type="Proteomes" id="UP000440732"/>
    </source>
</evidence>
<evidence type="ECO:0000313" key="5">
    <source>
        <dbReference type="EMBL" id="KAE9070580.1"/>
    </source>
</evidence>
<dbReference type="Proteomes" id="UP000488956">
    <property type="component" value="Unassembled WGS sequence"/>
</dbReference>
<dbReference type="OrthoDB" id="113955at2759"/>
<evidence type="ECO:0000313" key="11">
    <source>
        <dbReference type="EMBL" id="KAE9309082.1"/>
    </source>
</evidence>
<dbReference type="EMBL" id="QXGB01006742">
    <property type="protein sequence ID" value="KAE9160274.1"/>
    <property type="molecule type" value="Genomic_DNA"/>
</dbReference>
<dbReference type="Proteomes" id="UP000441208">
    <property type="component" value="Unassembled WGS sequence"/>
</dbReference>
<dbReference type="EMBL" id="QXGE01000558">
    <property type="protein sequence ID" value="KAE9309082.1"/>
    <property type="molecule type" value="Genomic_DNA"/>
</dbReference>
<evidence type="ECO:0000313" key="19">
    <source>
        <dbReference type="Proteomes" id="UP000476176"/>
    </source>
</evidence>
<evidence type="ECO:0000313" key="2">
    <source>
        <dbReference type="EMBL" id="KAE8934378.1"/>
    </source>
</evidence>
<dbReference type="EMBL" id="QXGC01006656">
    <property type="protein sequence ID" value="KAE9161941.1"/>
    <property type="molecule type" value="Genomic_DNA"/>
</dbReference>
<sequence>MFNERVFLAFKTLAPNEERSKKAVEDKMQALREMYRFISDVNANRIAGSTGKPDWFELSKKEKRELRNIHRMKSPNVSQEVYDELHRFLNDMAATVPLTSSYVAQPRYHEENTQLAARPDATEGLFGDDADSDRTENDPYNSGRKSVKRQRSDKYEKMREVLEE</sequence>
<dbReference type="EMBL" id="QXFY01002559">
    <property type="protein sequence ID" value="KAE9295589.1"/>
    <property type="molecule type" value="Genomic_DNA"/>
</dbReference>
<evidence type="ECO:0000313" key="18">
    <source>
        <dbReference type="Proteomes" id="UP000460718"/>
    </source>
</evidence>
<dbReference type="EMBL" id="QXGA01003146">
    <property type="protein sequence ID" value="KAE9086961.1"/>
    <property type="molecule type" value="Genomic_DNA"/>
</dbReference>
<dbReference type="EMBL" id="QXGF01000914">
    <property type="protein sequence ID" value="KAE8934378.1"/>
    <property type="molecule type" value="Genomic_DNA"/>
</dbReference>
<feature type="compositionally biased region" description="Basic and acidic residues" evidence="1">
    <location>
        <begin position="150"/>
        <end position="164"/>
    </location>
</feature>
<evidence type="ECO:0000313" key="21">
    <source>
        <dbReference type="Proteomes" id="UP000488956"/>
    </source>
</evidence>
<dbReference type="EMBL" id="QXFZ01003203">
    <property type="protein sequence ID" value="KAE9070580.1"/>
    <property type="molecule type" value="Genomic_DNA"/>
</dbReference>
<dbReference type="EMBL" id="QXFX01006498">
    <property type="protein sequence ID" value="KAE9058406.1"/>
    <property type="molecule type" value="Genomic_DNA"/>
</dbReference>
<protein>
    <submittedName>
        <fullName evidence="2">Uncharacterized protein</fullName>
    </submittedName>
</protein>
<organism evidence="2 12">
    <name type="scientific">Phytophthora fragariae</name>
    <dbReference type="NCBI Taxonomy" id="53985"/>
    <lineage>
        <taxon>Eukaryota</taxon>
        <taxon>Sar</taxon>
        <taxon>Stramenopiles</taxon>
        <taxon>Oomycota</taxon>
        <taxon>Peronosporomycetes</taxon>
        <taxon>Peronosporales</taxon>
        <taxon>Peronosporaceae</taxon>
        <taxon>Phytophthora</taxon>
    </lineage>
</organism>
<dbReference type="Proteomes" id="UP000433483">
    <property type="component" value="Unassembled WGS sequence"/>
</dbReference>
<dbReference type="EMBL" id="QXGD01004362">
    <property type="protein sequence ID" value="KAE9171004.1"/>
    <property type="molecule type" value="Genomic_DNA"/>
</dbReference>
<evidence type="ECO:0000256" key="1">
    <source>
        <dbReference type="SAM" id="MobiDB-lite"/>
    </source>
</evidence>
<evidence type="ECO:0000313" key="8">
    <source>
        <dbReference type="EMBL" id="KAE9161941.1"/>
    </source>
</evidence>
<name>A0A6A3EWJ6_9STRA</name>
<dbReference type="EMBL" id="QXFW01002008">
    <property type="protein sequence ID" value="KAE8983146.1"/>
    <property type="molecule type" value="Genomic_DNA"/>
</dbReference>
<accession>A0A6A3EWJ6</accession>
<dbReference type="Proteomes" id="UP000486351">
    <property type="component" value="Unassembled WGS sequence"/>
</dbReference>
<evidence type="ECO:0000313" key="7">
    <source>
        <dbReference type="EMBL" id="KAE9160274.1"/>
    </source>
</evidence>
<dbReference type="Proteomes" id="UP000476176">
    <property type="component" value="Unassembled WGS sequence"/>
</dbReference>
<reference evidence="12 13" key="1">
    <citation type="submission" date="2018-08" db="EMBL/GenBank/DDBJ databases">
        <title>Genomic investigation of the strawberry pathogen Phytophthora fragariae indicates pathogenicity is determined by transcriptional variation in three key races.</title>
        <authorList>
            <person name="Adams T.M."/>
            <person name="Armitage A.D."/>
            <person name="Sobczyk M.K."/>
            <person name="Bates H.J."/>
            <person name="Dunwell J.M."/>
            <person name="Nellist C.F."/>
            <person name="Harrison R.J."/>
        </authorList>
    </citation>
    <scope>NUCLEOTIDE SEQUENCE [LARGE SCALE GENOMIC DNA]</scope>
    <source>
        <strain evidence="11 14">A4</strain>
        <strain evidence="9 15">BC-1</strain>
        <strain evidence="8 19">BC-23</strain>
        <strain evidence="7 13">NOV-27</strain>
        <strain evidence="6 16">NOV-5</strain>
        <strain evidence="5 17">NOV-71</strain>
        <strain evidence="10 20">NOV-77</strain>
        <strain evidence="2 12">NOV-9</strain>
        <strain evidence="4 21">ONT-3</strain>
        <strain evidence="3 18">SCRP245</strain>
    </source>
</reference>
<feature type="region of interest" description="Disordered" evidence="1">
    <location>
        <begin position="109"/>
        <end position="164"/>
    </location>
</feature>
<evidence type="ECO:0000313" key="14">
    <source>
        <dbReference type="Proteomes" id="UP000437068"/>
    </source>
</evidence>
<dbReference type="Proteomes" id="UP000440367">
    <property type="component" value="Unassembled WGS sequence"/>
</dbReference>
<evidence type="ECO:0000313" key="10">
    <source>
        <dbReference type="EMBL" id="KAE9295589.1"/>
    </source>
</evidence>